<keyword evidence="2" id="KW-1185">Reference proteome</keyword>
<reference evidence="1" key="1">
    <citation type="submission" date="2021-03" db="EMBL/GenBank/DDBJ databases">
        <authorList>
            <consortium name="DOE Joint Genome Institute"/>
            <person name="Ahrendt S."/>
            <person name="Looney B.P."/>
            <person name="Miyauchi S."/>
            <person name="Morin E."/>
            <person name="Drula E."/>
            <person name="Courty P.E."/>
            <person name="Chicoki N."/>
            <person name="Fauchery L."/>
            <person name="Kohler A."/>
            <person name="Kuo A."/>
            <person name="Labutti K."/>
            <person name="Pangilinan J."/>
            <person name="Lipzen A."/>
            <person name="Riley R."/>
            <person name="Andreopoulos W."/>
            <person name="He G."/>
            <person name="Johnson J."/>
            <person name="Barry K.W."/>
            <person name="Grigoriev I.V."/>
            <person name="Nagy L."/>
            <person name="Hibbett D."/>
            <person name="Henrissat B."/>
            <person name="Matheny P.B."/>
            <person name="Labbe J."/>
            <person name="Martin F."/>
        </authorList>
    </citation>
    <scope>NUCLEOTIDE SEQUENCE</scope>
    <source>
        <strain evidence="1">HHB10654</strain>
    </source>
</reference>
<organism evidence="1 2">
    <name type="scientific">Artomyces pyxidatus</name>
    <dbReference type="NCBI Taxonomy" id="48021"/>
    <lineage>
        <taxon>Eukaryota</taxon>
        <taxon>Fungi</taxon>
        <taxon>Dikarya</taxon>
        <taxon>Basidiomycota</taxon>
        <taxon>Agaricomycotina</taxon>
        <taxon>Agaricomycetes</taxon>
        <taxon>Russulales</taxon>
        <taxon>Auriscalpiaceae</taxon>
        <taxon>Artomyces</taxon>
    </lineage>
</organism>
<dbReference type="Proteomes" id="UP000814140">
    <property type="component" value="Unassembled WGS sequence"/>
</dbReference>
<comment type="caution">
    <text evidence="1">The sequence shown here is derived from an EMBL/GenBank/DDBJ whole genome shotgun (WGS) entry which is preliminary data.</text>
</comment>
<proteinExistence type="predicted"/>
<name>A0ACB8TCD9_9AGAM</name>
<dbReference type="EMBL" id="MU277194">
    <property type="protein sequence ID" value="KAI0065881.1"/>
    <property type="molecule type" value="Genomic_DNA"/>
</dbReference>
<sequence>MTRSDGDPNVLEYYAARPSTDSPIESALQPEREVTRFSFPCPPSDMAESQYYVPAPSIYALFDAMFFQVQEVDNVTTATVWVFQMTRDIKHVSSFQSFALVYSAMREVRSVVEGQLRLAKTDKREHWRKRRKVEVEVDVAVKYVLLFPEDGKERVWHMSDGWHDKSKTMDHGKGGVYWQPIPVREMSVRCLAARLQPCREA</sequence>
<accession>A0ACB8TCD9</accession>
<gene>
    <name evidence="1" type="ORF">BV25DRAFT_1821579</name>
</gene>
<reference evidence="1" key="2">
    <citation type="journal article" date="2022" name="New Phytol.">
        <title>Evolutionary transition to the ectomycorrhizal habit in the genomes of a hyperdiverse lineage of mushroom-forming fungi.</title>
        <authorList>
            <person name="Looney B."/>
            <person name="Miyauchi S."/>
            <person name="Morin E."/>
            <person name="Drula E."/>
            <person name="Courty P.E."/>
            <person name="Kohler A."/>
            <person name="Kuo A."/>
            <person name="LaButti K."/>
            <person name="Pangilinan J."/>
            <person name="Lipzen A."/>
            <person name="Riley R."/>
            <person name="Andreopoulos W."/>
            <person name="He G."/>
            <person name="Johnson J."/>
            <person name="Nolan M."/>
            <person name="Tritt A."/>
            <person name="Barry K.W."/>
            <person name="Grigoriev I.V."/>
            <person name="Nagy L.G."/>
            <person name="Hibbett D."/>
            <person name="Henrissat B."/>
            <person name="Matheny P.B."/>
            <person name="Labbe J."/>
            <person name="Martin F.M."/>
        </authorList>
    </citation>
    <scope>NUCLEOTIDE SEQUENCE</scope>
    <source>
        <strain evidence="1">HHB10654</strain>
    </source>
</reference>
<evidence type="ECO:0000313" key="1">
    <source>
        <dbReference type="EMBL" id="KAI0065881.1"/>
    </source>
</evidence>
<protein>
    <submittedName>
        <fullName evidence="1">Uncharacterized protein</fullName>
    </submittedName>
</protein>
<evidence type="ECO:0000313" key="2">
    <source>
        <dbReference type="Proteomes" id="UP000814140"/>
    </source>
</evidence>